<name>A0AAE0XZY7_9GAST</name>
<dbReference type="Proteomes" id="UP001283361">
    <property type="component" value="Unassembled WGS sequence"/>
</dbReference>
<dbReference type="EMBL" id="JAWDGP010007240">
    <property type="protein sequence ID" value="KAK3727431.1"/>
    <property type="molecule type" value="Genomic_DNA"/>
</dbReference>
<keyword evidence="2" id="KW-1185">Reference proteome</keyword>
<organism evidence="1 2">
    <name type="scientific">Elysia crispata</name>
    <name type="common">lettuce slug</name>
    <dbReference type="NCBI Taxonomy" id="231223"/>
    <lineage>
        <taxon>Eukaryota</taxon>
        <taxon>Metazoa</taxon>
        <taxon>Spiralia</taxon>
        <taxon>Lophotrochozoa</taxon>
        <taxon>Mollusca</taxon>
        <taxon>Gastropoda</taxon>
        <taxon>Heterobranchia</taxon>
        <taxon>Euthyneura</taxon>
        <taxon>Panpulmonata</taxon>
        <taxon>Sacoglossa</taxon>
        <taxon>Placobranchoidea</taxon>
        <taxon>Plakobranchidae</taxon>
        <taxon>Elysia</taxon>
    </lineage>
</organism>
<protein>
    <submittedName>
        <fullName evidence="1">Uncharacterized protein</fullName>
    </submittedName>
</protein>
<evidence type="ECO:0000313" key="2">
    <source>
        <dbReference type="Proteomes" id="UP001283361"/>
    </source>
</evidence>
<dbReference type="AlphaFoldDB" id="A0AAE0XZY7"/>
<proteinExistence type="predicted"/>
<sequence>MLAYKLVGGQNLPRRWTVKSWRQTDRDSLSPEWPEITSTGGLVASAAGREMADQISLGKLLCRAVSTIKLRCGTRVLGEGNTAGPTCRQHKSVSGEPGCVLLKLEN</sequence>
<reference evidence="1" key="1">
    <citation type="journal article" date="2023" name="G3 (Bethesda)">
        <title>A reference genome for the long-term kleptoplast-retaining sea slug Elysia crispata morphotype clarki.</title>
        <authorList>
            <person name="Eastman K.E."/>
            <person name="Pendleton A.L."/>
            <person name="Shaikh M.A."/>
            <person name="Suttiyut T."/>
            <person name="Ogas R."/>
            <person name="Tomko P."/>
            <person name="Gavelis G."/>
            <person name="Widhalm J.R."/>
            <person name="Wisecaver J.H."/>
        </authorList>
    </citation>
    <scope>NUCLEOTIDE SEQUENCE</scope>
    <source>
        <strain evidence="1">ECLA1</strain>
    </source>
</reference>
<evidence type="ECO:0000313" key="1">
    <source>
        <dbReference type="EMBL" id="KAK3727431.1"/>
    </source>
</evidence>
<comment type="caution">
    <text evidence="1">The sequence shown here is derived from an EMBL/GenBank/DDBJ whole genome shotgun (WGS) entry which is preliminary data.</text>
</comment>
<accession>A0AAE0XZY7</accession>
<gene>
    <name evidence="1" type="ORF">RRG08_058848</name>
</gene>